<dbReference type="Gene3D" id="2.70.70.10">
    <property type="entry name" value="Glucose Permease (Domain IIA)"/>
    <property type="match status" value="1"/>
</dbReference>
<evidence type="ECO:0000259" key="2">
    <source>
        <dbReference type="Pfam" id="PF01551"/>
    </source>
</evidence>
<dbReference type="InterPro" id="IPR011055">
    <property type="entry name" value="Dup_hybrid_motif"/>
</dbReference>
<dbReference type="InterPro" id="IPR016047">
    <property type="entry name" value="M23ase_b-sheet_dom"/>
</dbReference>
<dbReference type="Proteomes" id="UP000824260">
    <property type="component" value="Unassembled WGS sequence"/>
</dbReference>
<dbReference type="PANTHER" id="PTHR21666:SF270">
    <property type="entry name" value="MUREIN HYDROLASE ACTIVATOR ENVC"/>
    <property type="match status" value="1"/>
</dbReference>
<dbReference type="InterPro" id="IPR050570">
    <property type="entry name" value="Cell_wall_metabolism_enzyme"/>
</dbReference>
<protein>
    <submittedName>
        <fullName evidence="3">M23 family metallopeptidase</fullName>
    </submittedName>
</protein>
<feature type="domain" description="M23ase beta-sheet core" evidence="2">
    <location>
        <begin position="196"/>
        <end position="280"/>
    </location>
</feature>
<feature type="compositionally biased region" description="Basic residues" evidence="1">
    <location>
        <begin position="80"/>
        <end position="94"/>
    </location>
</feature>
<dbReference type="EMBL" id="DVFZ01000033">
    <property type="protein sequence ID" value="HIQ82057.1"/>
    <property type="molecule type" value="Genomic_DNA"/>
</dbReference>
<comment type="caution">
    <text evidence="3">The sequence shown here is derived from an EMBL/GenBank/DDBJ whole genome shotgun (WGS) entry which is preliminary data.</text>
</comment>
<accession>A0A9D1CVJ3</accession>
<evidence type="ECO:0000256" key="1">
    <source>
        <dbReference type="SAM" id="MobiDB-lite"/>
    </source>
</evidence>
<reference evidence="3" key="2">
    <citation type="journal article" date="2021" name="PeerJ">
        <title>Extensive microbial diversity within the chicken gut microbiome revealed by metagenomics and culture.</title>
        <authorList>
            <person name="Gilroy R."/>
            <person name="Ravi A."/>
            <person name="Getino M."/>
            <person name="Pursley I."/>
            <person name="Horton D.L."/>
            <person name="Alikhan N.F."/>
            <person name="Baker D."/>
            <person name="Gharbi K."/>
            <person name="Hall N."/>
            <person name="Watson M."/>
            <person name="Adriaenssens E.M."/>
            <person name="Foster-Nyarko E."/>
            <person name="Jarju S."/>
            <person name="Secka A."/>
            <person name="Antonio M."/>
            <person name="Oren A."/>
            <person name="Chaudhuri R.R."/>
            <person name="La Ragione R."/>
            <person name="Hildebrand F."/>
            <person name="Pallen M.J."/>
        </authorList>
    </citation>
    <scope>NUCLEOTIDE SEQUENCE</scope>
    <source>
        <strain evidence="3">ChiSjej6B24-2974</strain>
    </source>
</reference>
<dbReference type="CDD" id="cd12797">
    <property type="entry name" value="M23_peptidase"/>
    <property type="match status" value="1"/>
</dbReference>
<dbReference type="Pfam" id="PF01551">
    <property type="entry name" value="Peptidase_M23"/>
    <property type="match status" value="1"/>
</dbReference>
<evidence type="ECO:0000313" key="4">
    <source>
        <dbReference type="Proteomes" id="UP000824260"/>
    </source>
</evidence>
<feature type="region of interest" description="Disordered" evidence="1">
    <location>
        <begin position="55"/>
        <end position="94"/>
    </location>
</feature>
<sequence>MLAKQSRRRTLLAIRRSEKSGLSCGTGEVVVYGQETARPDSKREHDDTAARMYSANSAADSPANTAQAADARPGGVAARQARRARRRANARRHAAKPRLTFGERLLRNSAIACALLLAMLAARNIDTPWTRAAVEGVERALTMKIDLDESLGRLSFVRDLMPESMLVFFDLSSESELAPPVDGEMDKSFDEQQPWVEFACEPGATVMATESGTVVATTQLSGGGWGVMIEHDNGLESVCAYLLEPVVQAGERVERGQEIASSEAGRVYFEVRRDGNLIDPAELLGL</sequence>
<reference evidence="3" key="1">
    <citation type="submission" date="2020-10" db="EMBL/GenBank/DDBJ databases">
        <authorList>
            <person name="Gilroy R."/>
        </authorList>
    </citation>
    <scope>NUCLEOTIDE SEQUENCE</scope>
    <source>
        <strain evidence="3">ChiSjej6B24-2974</strain>
    </source>
</reference>
<dbReference type="SUPFAM" id="SSF51261">
    <property type="entry name" value="Duplicated hybrid motif"/>
    <property type="match status" value="1"/>
</dbReference>
<organism evidence="3 4">
    <name type="scientific">Candidatus Pullichristensenella stercorigallinarum</name>
    <dbReference type="NCBI Taxonomy" id="2840909"/>
    <lineage>
        <taxon>Bacteria</taxon>
        <taxon>Bacillati</taxon>
        <taxon>Bacillota</taxon>
        <taxon>Clostridia</taxon>
        <taxon>Candidatus Pullichristensenella</taxon>
    </lineage>
</organism>
<dbReference type="PANTHER" id="PTHR21666">
    <property type="entry name" value="PEPTIDASE-RELATED"/>
    <property type="match status" value="1"/>
</dbReference>
<feature type="compositionally biased region" description="Polar residues" evidence="1">
    <location>
        <begin position="55"/>
        <end position="67"/>
    </location>
</feature>
<dbReference type="GO" id="GO:0004222">
    <property type="term" value="F:metalloendopeptidase activity"/>
    <property type="evidence" value="ECO:0007669"/>
    <property type="project" value="TreeGrafter"/>
</dbReference>
<dbReference type="AlphaFoldDB" id="A0A9D1CVJ3"/>
<proteinExistence type="predicted"/>
<evidence type="ECO:0000313" key="3">
    <source>
        <dbReference type="EMBL" id="HIQ82057.1"/>
    </source>
</evidence>
<name>A0A9D1CVJ3_9FIRM</name>
<gene>
    <name evidence="3" type="ORF">IAA52_03025</name>
</gene>